<accession>A0ABT7RHC6</accession>
<evidence type="ECO:0008006" key="5">
    <source>
        <dbReference type="Google" id="ProtNLM"/>
    </source>
</evidence>
<keyword evidence="2" id="KW-0238">DNA-binding</keyword>
<dbReference type="InterPro" id="IPR052021">
    <property type="entry name" value="Type-I_RS_S_subunit"/>
</dbReference>
<evidence type="ECO:0000313" key="4">
    <source>
        <dbReference type="Proteomes" id="UP001233164"/>
    </source>
</evidence>
<dbReference type="EMBL" id="JAUBOF010000003">
    <property type="protein sequence ID" value="MDM7487041.1"/>
    <property type="molecule type" value="Genomic_DNA"/>
</dbReference>
<gene>
    <name evidence="3" type="ORF">QT969_01945</name>
</gene>
<evidence type="ECO:0000313" key="3">
    <source>
        <dbReference type="EMBL" id="MDM7487041.1"/>
    </source>
</evidence>
<dbReference type="PANTHER" id="PTHR30408:SF12">
    <property type="entry name" value="TYPE I RESTRICTION ENZYME MJAVIII SPECIFICITY SUBUNIT"/>
    <property type="match status" value="1"/>
</dbReference>
<organism evidence="3 4">
    <name type="scientific">Rhodococcus indonesiensis</name>
    <dbReference type="NCBI Taxonomy" id="3055869"/>
    <lineage>
        <taxon>Bacteria</taxon>
        <taxon>Bacillati</taxon>
        <taxon>Actinomycetota</taxon>
        <taxon>Actinomycetes</taxon>
        <taxon>Mycobacteriales</taxon>
        <taxon>Nocardiaceae</taxon>
        <taxon>Rhodococcus</taxon>
    </lineage>
</organism>
<keyword evidence="4" id="KW-1185">Reference proteome</keyword>
<keyword evidence="1" id="KW-0680">Restriction system</keyword>
<evidence type="ECO:0000256" key="2">
    <source>
        <dbReference type="ARBA" id="ARBA00023125"/>
    </source>
</evidence>
<name>A0ABT7RHC6_9NOCA</name>
<comment type="caution">
    <text evidence="3">The sequence shown here is derived from an EMBL/GenBank/DDBJ whole genome shotgun (WGS) entry which is preliminary data.</text>
</comment>
<dbReference type="SUPFAM" id="SSF116734">
    <property type="entry name" value="DNA methylase specificity domain"/>
    <property type="match status" value="2"/>
</dbReference>
<dbReference type="PANTHER" id="PTHR30408">
    <property type="entry name" value="TYPE-1 RESTRICTION ENZYME ECOKI SPECIFICITY PROTEIN"/>
    <property type="match status" value="1"/>
</dbReference>
<dbReference type="RefSeq" id="WP_289377443.1">
    <property type="nucleotide sequence ID" value="NZ_JAUBOF010000003.1"/>
</dbReference>
<proteinExistence type="predicted"/>
<evidence type="ECO:0000256" key="1">
    <source>
        <dbReference type="ARBA" id="ARBA00022747"/>
    </source>
</evidence>
<dbReference type="InterPro" id="IPR044946">
    <property type="entry name" value="Restrct_endonuc_typeI_TRD_sf"/>
</dbReference>
<reference evidence="3 4" key="1">
    <citation type="submission" date="2023-06" db="EMBL/GenBank/DDBJ databases">
        <title>Rhodococcus indonesiensis sp. nov a new member of the Rhodococcus ruber lineage isolated from a sediment of neutral hot spring.</title>
        <authorList>
            <person name="Kusuma A.B."/>
            <person name="Fenylestari G."/>
            <person name="Ammar F."/>
            <person name="Nouioui I."/>
            <person name="Goodfellow M."/>
        </authorList>
    </citation>
    <scope>NUCLEOTIDE SEQUENCE [LARGE SCALE GENOMIC DNA]</scope>
    <source>
        <strain evidence="3 4">CSLK01-03</strain>
    </source>
</reference>
<sequence length="392" mass="42839">MSEIPEGWRQVKLGDMAQEVTVGHVGSMAREYSEGGVIFLRSQNVVPHGFDLTDVRYIPVEFHETLRKSSLRPGDVVTVRTGKPGATAVVPQEWTLANCADLVITRPGPSINAHWLSYFINSVVEGFVSSRLVGAVQQHFNVGAARDMDLLLPSLDEQRAIADVLGALDGKIVADRKLIETARKLAVLWLHGAASAPLADLVEHRRTSQDPAECDAGSVAHFSLPAFDERQRPERVSPGEIKSAKFRITAPSVLISKLNPRFPRVWDVMDLPNVPSFASTEFLVLEPKYSSTSVLWAALNQPVVGHQLESMVAGTSGSHQRVKPADILKVQVADPRRLDSAIAERITNLARVVHNAREESETLAALRDTLLPRLMSGELRVKDAEAVVADAV</sequence>
<dbReference type="Gene3D" id="3.90.220.20">
    <property type="entry name" value="DNA methylase specificity domains"/>
    <property type="match status" value="2"/>
</dbReference>
<protein>
    <recommendedName>
        <fullName evidence="5">Type I restriction enzyme, S subunit</fullName>
    </recommendedName>
</protein>
<dbReference type="Proteomes" id="UP001233164">
    <property type="component" value="Unassembled WGS sequence"/>
</dbReference>